<protein>
    <submittedName>
        <fullName evidence="4">Sulfurtransferase</fullName>
    </submittedName>
</protein>
<feature type="domain" description="Rhodanese" evidence="3">
    <location>
        <begin position="23"/>
        <end position="140"/>
    </location>
</feature>
<accession>A0A848QNY9</accession>
<dbReference type="InterPro" id="IPR045078">
    <property type="entry name" value="TST/MPST-like"/>
</dbReference>
<feature type="domain" description="Rhodanese" evidence="3">
    <location>
        <begin position="171"/>
        <end position="285"/>
    </location>
</feature>
<dbReference type="CDD" id="cd01448">
    <property type="entry name" value="TST_Repeat_1"/>
    <property type="match status" value="1"/>
</dbReference>
<evidence type="ECO:0000313" key="4">
    <source>
        <dbReference type="EMBL" id="NMW30828.1"/>
    </source>
</evidence>
<evidence type="ECO:0000256" key="1">
    <source>
        <dbReference type="ARBA" id="ARBA00022679"/>
    </source>
</evidence>
<dbReference type="InterPro" id="IPR001763">
    <property type="entry name" value="Rhodanese-like_dom"/>
</dbReference>
<dbReference type="SUPFAM" id="SSF52821">
    <property type="entry name" value="Rhodanese/Cell cycle control phosphatase"/>
    <property type="match status" value="2"/>
</dbReference>
<dbReference type="FunFam" id="3.40.250.10:FF:000001">
    <property type="entry name" value="Sulfurtransferase"/>
    <property type="match status" value="1"/>
</dbReference>
<gene>
    <name evidence="4" type="ORF">HKD42_01985</name>
</gene>
<keyword evidence="2" id="KW-0677">Repeat</keyword>
<name>A0A848QNY9_9SPHN</name>
<dbReference type="AlphaFoldDB" id="A0A848QNY9"/>
<evidence type="ECO:0000256" key="2">
    <source>
        <dbReference type="ARBA" id="ARBA00022737"/>
    </source>
</evidence>
<dbReference type="EMBL" id="JABCRE010000002">
    <property type="protein sequence ID" value="NMW30828.1"/>
    <property type="molecule type" value="Genomic_DNA"/>
</dbReference>
<dbReference type="GO" id="GO:0004792">
    <property type="term" value="F:thiosulfate-cyanide sulfurtransferase activity"/>
    <property type="evidence" value="ECO:0007669"/>
    <property type="project" value="TreeGrafter"/>
</dbReference>
<dbReference type="CDD" id="cd01449">
    <property type="entry name" value="TST_Repeat_2"/>
    <property type="match status" value="1"/>
</dbReference>
<sequence length="290" mass="30954">MEKLVTTAWLAQNLARILAEKPDQENIVILDASAHLPAAGRDPLAEHTDAHITGARFLDLPSLQDTASPVPAALPRADQFADRLSALGVQPDDHVVLYDDSALRSSARAFFIFAMFGFTNVAILDGGFAKWRAENLPVATGVTEAPPSDFPLPRQLTDTVRSKADMLANIDSRKEQVIDARDAGRFAAEVNDAVHGLPGGHIPGAKNLHFAQLFNTDGTFKSPDELAALFDDAGIDRSAPITASCGSGMTASVILFTLELLGHSHYALYDGSWSEWGADPDTPKQTGVAA</sequence>
<dbReference type="RefSeq" id="WP_170009814.1">
    <property type="nucleotide sequence ID" value="NZ_JABCRE010000002.1"/>
</dbReference>
<comment type="caution">
    <text evidence="4">The sequence shown here is derived from an EMBL/GenBank/DDBJ whole genome shotgun (WGS) entry which is preliminary data.</text>
</comment>
<dbReference type="PROSITE" id="PS50206">
    <property type="entry name" value="RHODANESE_3"/>
    <property type="match status" value="2"/>
</dbReference>
<keyword evidence="5" id="KW-1185">Reference proteome</keyword>
<proteinExistence type="predicted"/>
<dbReference type="Proteomes" id="UP000561181">
    <property type="component" value="Unassembled WGS sequence"/>
</dbReference>
<dbReference type="Pfam" id="PF00581">
    <property type="entry name" value="Rhodanese"/>
    <property type="match status" value="2"/>
</dbReference>
<keyword evidence="1 4" id="KW-0808">Transferase</keyword>
<evidence type="ECO:0000313" key="5">
    <source>
        <dbReference type="Proteomes" id="UP000561181"/>
    </source>
</evidence>
<dbReference type="SMART" id="SM00450">
    <property type="entry name" value="RHOD"/>
    <property type="match status" value="2"/>
</dbReference>
<evidence type="ECO:0000259" key="3">
    <source>
        <dbReference type="PROSITE" id="PS50206"/>
    </source>
</evidence>
<organism evidence="4 5">
    <name type="scientific">Pontixanthobacter rizhaonensis</name>
    <dbReference type="NCBI Taxonomy" id="2730337"/>
    <lineage>
        <taxon>Bacteria</taxon>
        <taxon>Pseudomonadati</taxon>
        <taxon>Pseudomonadota</taxon>
        <taxon>Alphaproteobacteria</taxon>
        <taxon>Sphingomonadales</taxon>
        <taxon>Erythrobacteraceae</taxon>
        <taxon>Pontixanthobacter</taxon>
    </lineage>
</organism>
<dbReference type="PANTHER" id="PTHR11364">
    <property type="entry name" value="THIOSULFATE SULFERTANSFERASE"/>
    <property type="match status" value="1"/>
</dbReference>
<dbReference type="PANTHER" id="PTHR11364:SF27">
    <property type="entry name" value="SULFURTRANSFERASE"/>
    <property type="match status" value="1"/>
</dbReference>
<dbReference type="InterPro" id="IPR036873">
    <property type="entry name" value="Rhodanese-like_dom_sf"/>
</dbReference>
<dbReference type="Gene3D" id="3.40.250.10">
    <property type="entry name" value="Rhodanese-like domain"/>
    <property type="match status" value="2"/>
</dbReference>
<reference evidence="4 5" key="1">
    <citation type="submission" date="2020-04" db="EMBL/GenBank/DDBJ databases">
        <authorList>
            <person name="Liu A."/>
        </authorList>
    </citation>
    <scope>NUCLEOTIDE SEQUENCE [LARGE SCALE GENOMIC DNA]</scope>
    <source>
        <strain evidence="4 5">RZ02</strain>
    </source>
</reference>